<dbReference type="GO" id="GO:0046429">
    <property type="term" value="F:4-hydroxy-3-methylbut-2-en-1-yl diphosphate synthase activity (ferredoxin)"/>
    <property type="evidence" value="ECO:0007669"/>
    <property type="project" value="UniProtKB-UniRule"/>
</dbReference>
<feature type="binding site" evidence="7">
    <location>
        <position position="308"/>
    </location>
    <ligand>
        <name>[4Fe-4S] cluster</name>
        <dbReference type="ChEBI" id="CHEBI:49883"/>
    </ligand>
</feature>
<dbReference type="PIRSF" id="PIRSF004640">
    <property type="entry name" value="IspG"/>
    <property type="match status" value="1"/>
</dbReference>
<proteinExistence type="inferred from homology"/>
<organism evidence="10 11">
    <name type="scientific">Lentihominibacter faecis</name>
    <dbReference type="NCBI Taxonomy" id="2764712"/>
    <lineage>
        <taxon>Bacteria</taxon>
        <taxon>Bacillati</taxon>
        <taxon>Bacillota</taxon>
        <taxon>Clostridia</taxon>
        <taxon>Peptostreptococcales</taxon>
        <taxon>Anaerovoracaceae</taxon>
        <taxon>Lentihominibacter</taxon>
    </lineage>
</organism>
<name>A0A923NGZ9_9FIRM</name>
<dbReference type="EMBL" id="JACRWC010000103">
    <property type="protein sequence ID" value="MBC5999945.1"/>
    <property type="molecule type" value="Genomic_DNA"/>
</dbReference>
<comment type="similarity">
    <text evidence="7">Belongs to the IspG family.</text>
</comment>
<reference evidence="10" key="1">
    <citation type="submission" date="2020-08" db="EMBL/GenBank/DDBJ databases">
        <authorList>
            <person name="Liu C."/>
            <person name="Sun Q."/>
        </authorList>
    </citation>
    <scope>NUCLEOTIDE SEQUENCE</scope>
    <source>
        <strain evidence="10">BX16</strain>
    </source>
</reference>
<evidence type="ECO:0000256" key="5">
    <source>
        <dbReference type="ARBA" id="ARBA00023014"/>
    </source>
</evidence>
<dbReference type="Gene3D" id="3.20.20.20">
    <property type="entry name" value="Dihydropteroate synthase-like"/>
    <property type="match status" value="1"/>
</dbReference>
<comment type="cofactor">
    <cofactor evidence="7">
        <name>[4Fe-4S] cluster</name>
        <dbReference type="ChEBI" id="CHEBI:49883"/>
    </cofactor>
    <text evidence="7">Binds 1 [4Fe-4S] cluster.</text>
</comment>
<dbReference type="NCBIfam" id="NF001540">
    <property type="entry name" value="PRK00366.1"/>
    <property type="match status" value="1"/>
</dbReference>
<keyword evidence="6 7" id="KW-0414">Isoprene biosynthesis</keyword>
<evidence type="ECO:0000256" key="1">
    <source>
        <dbReference type="ARBA" id="ARBA00022485"/>
    </source>
</evidence>
<dbReference type="SUPFAM" id="SSF51717">
    <property type="entry name" value="Dihydropteroate synthetase-like"/>
    <property type="match status" value="1"/>
</dbReference>
<evidence type="ECO:0000256" key="2">
    <source>
        <dbReference type="ARBA" id="ARBA00022723"/>
    </source>
</evidence>
<dbReference type="Pfam" id="PF26540">
    <property type="entry name" value="GcpE_C"/>
    <property type="match status" value="1"/>
</dbReference>
<comment type="function">
    <text evidence="7">Converts 2C-methyl-D-erythritol 2,4-cyclodiphosphate (ME-2,4cPP) into 1-hydroxy-2-methyl-2-(E)-butenyl 4-diphosphate.</text>
</comment>
<dbReference type="RefSeq" id="WP_249287313.1">
    <property type="nucleotide sequence ID" value="NZ_JACRWC010000103.1"/>
</dbReference>
<comment type="catalytic activity">
    <reaction evidence="7">
        <text>(2E)-4-hydroxy-3-methylbut-2-enyl diphosphate + oxidized [flavodoxin] + H2O + 2 H(+) = 2-C-methyl-D-erythritol 2,4-cyclic diphosphate + reduced [flavodoxin]</text>
        <dbReference type="Rhea" id="RHEA:43604"/>
        <dbReference type="Rhea" id="RHEA-COMP:10622"/>
        <dbReference type="Rhea" id="RHEA-COMP:10623"/>
        <dbReference type="ChEBI" id="CHEBI:15377"/>
        <dbReference type="ChEBI" id="CHEBI:15378"/>
        <dbReference type="ChEBI" id="CHEBI:57618"/>
        <dbReference type="ChEBI" id="CHEBI:58210"/>
        <dbReference type="ChEBI" id="CHEBI:58483"/>
        <dbReference type="ChEBI" id="CHEBI:128753"/>
        <dbReference type="EC" id="1.17.7.3"/>
    </reaction>
</comment>
<dbReference type="NCBIfam" id="TIGR00612">
    <property type="entry name" value="ispG_gcpE"/>
    <property type="match status" value="1"/>
</dbReference>
<feature type="domain" description="IspG C-terminal" evidence="9">
    <location>
        <begin position="258"/>
        <end position="347"/>
    </location>
</feature>
<dbReference type="Pfam" id="PF04551">
    <property type="entry name" value="GcpE"/>
    <property type="match status" value="1"/>
</dbReference>
<evidence type="ECO:0000259" key="9">
    <source>
        <dbReference type="Pfam" id="PF26540"/>
    </source>
</evidence>
<dbReference type="InterPro" id="IPR004588">
    <property type="entry name" value="IspG_bac-typ"/>
</dbReference>
<dbReference type="EC" id="1.17.7.3" evidence="7"/>
<dbReference type="Gene3D" id="3.30.413.10">
    <property type="entry name" value="Sulfite Reductase Hemoprotein, domain 1"/>
    <property type="match status" value="1"/>
</dbReference>
<dbReference type="GO" id="GO:0019288">
    <property type="term" value="P:isopentenyl diphosphate biosynthetic process, methylerythritol 4-phosphate pathway"/>
    <property type="evidence" value="ECO:0007669"/>
    <property type="project" value="UniProtKB-UniRule"/>
</dbReference>
<feature type="binding site" evidence="7">
    <location>
        <position position="301"/>
    </location>
    <ligand>
        <name>[4Fe-4S] cluster</name>
        <dbReference type="ChEBI" id="CHEBI:49883"/>
    </ligand>
</feature>
<comment type="caution">
    <text evidence="10">The sequence shown here is derived from an EMBL/GenBank/DDBJ whole genome shotgun (WGS) entry which is preliminary data.</text>
</comment>
<keyword evidence="11" id="KW-1185">Reference proteome</keyword>
<dbReference type="InterPro" id="IPR058579">
    <property type="entry name" value="IspG_C"/>
</dbReference>
<accession>A0A923NGZ9</accession>
<protein>
    <recommendedName>
        <fullName evidence="7">4-hydroxy-3-methylbut-2-en-1-yl diphosphate synthase (flavodoxin)</fullName>
        <ecNumber evidence="7">1.17.7.3</ecNumber>
    </recommendedName>
    <alternativeName>
        <fullName evidence="7">1-hydroxy-2-methyl-2-(E)-butenyl 4-diphosphate synthase</fullName>
    </alternativeName>
</protein>
<evidence type="ECO:0000256" key="4">
    <source>
        <dbReference type="ARBA" id="ARBA00023004"/>
    </source>
</evidence>
<keyword evidence="3 7" id="KW-0560">Oxidoreductase</keyword>
<dbReference type="SUPFAM" id="SSF56014">
    <property type="entry name" value="Nitrite and sulphite reductase 4Fe-4S domain-like"/>
    <property type="match status" value="1"/>
</dbReference>
<dbReference type="GO" id="GO:0016114">
    <property type="term" value="P:terpenoid biosynthetic process"/>
    <property type="evidence" value="ECO:0007669"/>
    <property type="project" value="InterPro"/>
</dbReference>
<comment type="pathway">
    <text evidence="7">Isoprenoid biosynthesis; isopentenyl diphosphate biosynthesis via DXP pathway; isopentenyl diphosphate from 1-deoxy-D-xylulose 5-phosphate: step 5/6.</text>
</comment>
<dbReference type="InterPro" id="IPR045854">
    <property type="entry name" value="NO2/SO3_Rdtase_4Fe4S_sf"/>
</dbReference>
<dbReference type="PANTHER" id="PTHR30454:SF0">
    <property type="entry name" value="4-HYDROXY-3-METHYLBUT-2-EN-1-YL DIPHOSPHATE SYNTHASE (FERREDOXIN), CHLOROPLASTIC"/>
    <property type="match status" value="1"/>
</dbReference>
<feature type="domain" description="IspG TIM-barrel" evidence="8">
    <location>
        <begin position="5"/>
        <end position="243"/>
    </location>
</feature>
<evidence type="ECO:0000256" key="7">
    <source>
        <dbReference type="HAMAP-Rule" id="MF_00159"/>
    </source>
</evidence>
<keyword evidence="4 7" id="KW-0408">Iron</keyword>
<feature type="binding site" evidence="7">
    <location>
        <position position="262"/>
    </location>
    <ligand>
        <name>[4Fe-4S] cluster</name>
        <dbReference type="ChEBI" id="CHEBI:49883"/>
    </ligand>
</feature>
<dbReference type="GO" id="GO:0005506">
    <property type="term" value="F:iron ion binding"/>
    <property type="evidence" value="ECO:0007669"/>
    <property type="project" value="InterPro"/>
</dbReference>
<dbReference type="InterPro" id="IPR011005">
    <property type="entry name" value="Dihydropteroate_synth-like_sf"/>
</dbReference>
<dbReference type="PANTHER" id="PTHR30454">
    <property type="entry name" value="4-HYDROXY-3-METHYLBUT-2-EN-1-YL DIPHOSPHATE SYNTHASE"/>
    <property type="match status" value="1"/>
</dbReference>
<dbReference type="FunFam" id="3.20.20.20:FF:000001">
    <property type="entry name" value="4-hydroxy-3-methylbut-2-en-1-yl diphosphate synthase (flavodoxin)"/>
    <property type="match status" value="1"/>
</dbReference>
<keyword evidence="2 7" id="KW-0479">Metal-binding</keyword>
<gene>
    <name evidence="7 10" type="primary">ispG</name>
    <name evidence="10" type="synonym">gcpE</name>
    <name evidence="10" type="ORF">H8876_08030</name>
</gene>
<evidence type="ECO:0000256" key="6">
    <source>
        <dbReference type="ARBA" id="ARBA00023229"/>
    </source>
</evidence>
<dbReference type="GO" id="GO:0051539">
    <property type="term" value="F:4 iron, 4 sulfur cluster binding"/>
    <property type="evidence" value="ECO:0007669"/>
    <property type="project" value="UniProtKB-UniRule"/>
</dbReference>
<dbReference type="InterPro" id="IPR016425">
    <property type="entry name" value="IspG_bac"/>
</dbReference>
<dbReference type="InterPro" id="IPR058578">
    <property type="entry name" value="IspG_TIM"/>
</dbReference>
<evidence type="ECO:0000256" key="3">
    <source>
        <dbReference type="ARBA" id="ARBA00023002"/>
    </source>
</evidence>
<keyword evidence="5 7" id="KW-0411">Iron-sulfur</keyword>
<dbReference type="HAMAP" id="MF_00159">
    <property type="entry name" value="IspG"/>
    <property type="match status" value="1"/>
</dbReference>
<evidence type="ECO:0000259" key="8">
    <source>
        <dbReference type="Pfam" id="PF04551"/>
    </source>
</evidence>
<keyword evidence="1 7" id="KW-0004">4Fe-4S</keyword>
<evidence type="ECO:0000313" key="11">
    <source>
        <dbReference type="Proteomes" id="UP000644115"/>
    </source>
</evidence>
<dbReference type="AlphaFoldDB" id="A0A923NGZ9"/>
<dbReference type="GO" id="GO:0141197">
    <property type="term" value="F:4-hydroxy-3-methylbut-2-enyl-diphosphate synthase activity (flavodoxin)"/>
    <property type="evidence" value="ECO:0007669"/>
    <property type="project" value="UniProtKB-EC"/>
</dbReference>
<feature type="binding site" evidence="7">
    <location>
        <position position="265"/>
    </location>
    <ligand>
        <name>[4Fe-4S] cluster</name>
        <dbReference type="ChEBI" id="CHEBI:49883"/>
    </ligand>
</feature>
<evidence type="ECO:0000313" key="10">
    <source>
        <dbReference type="EMBL" id="MBC5999945.1"/>
    </source>
</evidence>
<dbReference type="Proteomes" id="UP000644115">
    <property type="component" value="Unassembled WGS sequence"/>
</dbReference>
<sequence>MSEKKAVLCRNVKIGGGAPVSIQSMTNTPTADVKATMEQIRRLEEAGCQIVRMAVPDMEAARALYDIRKQTDLPLVADIHFDHRLALEAIRAGMDKIRINPGNIGSQDKVKEVVDLAKEYRIPIRVGVNSGSLEKDILQKYGKVTAEGLAESALRNVALLEKYDFDDIVISLKSSDVKMNYEAYKIVNDRSDYPLHIGVTEAGTPSRGKIKSAAGVGALLLEDIGDTMRISLTADPVEEVLFAKELLAALGIRKDAIEIVSCPTCGRTEVDLEKIAESIERRIHEVTEKGVCGIKIAVMGCAVNGPGEARGADLGVACGKGKGVIFSGGEILKTVPEEKIADEIIKLAGEYDKNTGEFH</sequence>